<evidence type="ECO:0000256" key="1">
    <source>
        <dbReference type="SAM" id="MobiDB-lite"/>
    </source>
</evidence>
<keyword evidence="3" id="KW-1185">Reference proteome</keyword>
<dbReference type="AlphaFoldDB" id="A0A1Y2CQY1"/>
<sequence length="279" mass="31391">MASSGLTRSSSTSSTLSAESRTSIHSGSHDSGSLGRIFRKSAASLDDHHHNAVSFHCAYRDGFKLFQGKLFLNEVSGSVLFKSLLHADIHFHIHDIQSTKKEKYLGINTSLSLETSRGEYHFSSFLHRDSCYELMQHMIANKRDDVVRTCASPRRMSSLEDIVAPDSTCILSERLEKLQESISKRKLTLSKKRDRTVFRSISSETLVESPRELTLERRVTLPISKKDSVVVSVVKPSTIVTNVQELPIREDLTVKPAPIPKKPQLVLAKDAHYRLMFLL</sequence>
<gene>
    <name evidence="2" type="ORF">BCR33DRAFT_713751</name>
</gene>
<dbReference type="InterPro" id="IPR011993">
    <property type="entry name" value="PH-like_dom_sf"/>
</dbReference>
<evidence type="ECO:0000313" key="2">
    <source>
        <dbReference type="EMBL" id="ORY49422.1"/>
    </source>
</evidence>
<dbReference type="Proteomes" id="UP000193642">
    <property type="component" value="Unassembled WGS sequence"/>
</dbReference>
<accession>A0A1Y2CQY1</accession>
<reference evidence="2 3" key="1">
    <citation type="submission" date="2016-07" db="EMBL/GenBank/DDBJ databases">
        <title>Pervasive Adenine N6-methylation of Active Genes in Fungi.</title>
        <authorList>
            <consortium name="DOE Joint Genome Institute"/>
            <person name="Mondo S.J."/>
            <person name="Dannebaum R.O."/>
            <person name="Kuo R.C."/>
            <person name="Labutti K."/>
            <person name="Haridas S."/>
            <person name="Kuo A."/>
            <person name="Salamov A."/>
            <person name="Ahrendt S.R."/>
            <person name="Lipzen A."/>
            <person name="Sullivan W."/>
            <person name="Andreopoulos W.B."/>
            <person name="Clum A."/>
            <person name="Lindquist E."/>
            <person name="Daum C."/>
            <person name="Ramamoorthy G.K."/>
            <person name="Gryganskyi A."/>
            <person name="Culley D."/>
            <person name="Magnuson J.K."/>
            <person name="James T.Y."/>
            <person name="O'Malley M.A."/>
            <person name="Stajich J.E."/>
            <person name="Spatafora J.W."/>
            <person name="Visel A."/>
            <person name="Grigoriev I.V."/>
        </authorList>
    </citation>
    <scope>NUCLEOTIDE SEQUENCE [LARGE SCALE GENOMIC DNA]</scope>
    <source>
        <strain evidence="2 3">JEL800</strain>
    </source>
</reference>
<comment type="caution">
    <text evidence="2">The sequence shown here is derived from an EMBL/GenBank/DDBJ whole genome shotgun (WGS) entry which is preliminary data.</text>
</comment>
<name>A0A1Y2CQY1_9FUNG</name>
<feature type="non-terminal residue" evidence="2">
    <location>
        <position position="279"/>
    </location>
</feature>
<proteinExistence type="predicted"/>
<evidence type="ECO:0008006" key="4">
    <source>
        <dbReference type="Google" id="ProtNLM"/>
    </source>
</evidence>
<organism evidence="2 3">
    <name type="scientific">Rhizoclosmatium globosum</name>
    <dbReference type="NCBI Taxonomy" id="329046"/>
    <lineage>
        <taxon>Eukaryota</taxon>
        <taxon>Fungi</taxon>
        <taxon>Fungi incertae sedis</taxon>
        <taxon>Chytridiomycota</taxon>
        <taxon>Chytridiomycota incertae sedis</taxon>
        <taxon>Chytridiomycetes</taxon>
        <taxon>Chytridiales</taxon>
        <taxon>Chytriomycetaceae</taxon>
        <taxon>Rhizoclosmatium</taxon>
    </lineage>
</organism>
<evidence type="ECO:0000313" key="3">
    <source>
        <dbReference type="Proteomes" id="UP000193642"/>
    </source>
</evidence>
<dbReference type="Gene3D" id="2.30.29.30">
    <property type="entry name" value="Pleckstrin-homology domain (PH domain)/Phosphotyrosine-binding domain (PTB)"/>
    <property type="match status" value="1"/>
</dbReference>
<dbReference type="EMBL" id="MCGO01000009">
    <property type="protein sequence ID" value="ORY49422.1"/>
    <property type="molecule type" value="Genomic_DNA"/>
</dbReference>
<feature type="compositionally biased region" description="Low complexity" evidence="1">
    <location>
        <begin position="1"/>
        <end position="23"/>
    </location>
</feature>
<protein>
    <recommendedName>
        <fullName evidence="4">GRAM domain-containing protein</fullName>
    </recommendedName>
</protein>
<feature type="region of interest" description="Disordered" evidence="1">
    <location>
        <begin position="1"/>
        <end position="32"/>
    </location>
</feature>
<dbReference type="OrthoDB" id="2162691at2759"/>